<name>A0A448WR38_9PLAT</name>
<proteinExistence type="predicted"/>
<evidence type="ECO:0000313" key="2">
    <source>
        <dbReference type="Proteomes" id="UP000784294"/>
    </source>
</evidence>
<dbReference type="Proteomes" id="UP000784294">
    <property type="component" value="Unassembled WGS sequence"/>
</dbReference>
<protein>
    <submittedName>
        <fullName evidence="1">Uncharacterized protein</fullName>
    </submittedName>
</protein>
<gene>
    <name evidence="1" type="ORF">PXEA_LOCUS11532</name>
</gene>
<organism evidence="1 2">
    <name type="scientific">Protopolystoma xenopodis</name>
    <dbReference type="NCBI Taxonomy" id="117903"/>
    <lineage>
        <taxon>Eukaryota</taxon>
        <taxon>Metazoa</taxon>
        <taxon>Spiralia</taxon>
        <taxon>Lophotrochozoa</taxon>
        <taxon>Platyhelminthes</taxon>
        <taxon>Monogenea</taxon>
        <taxon>Polyopisthocotylea</taxon>
        <taxon>Polystomatidea</taxon>
        <taxon>Polystomatidae</taxon>
        <taxon>Protopolystoma</taxon>
    </lineage>
</organism>
<evidence type="ECO:0000313" key="1">
    <source>
        <dbReference type="EMBL" id="VEL18092.1"/>
    </source>
</evidence>
<dbReference type="EMBL" id="CAAALY010035613">
    <property type="protein sequence ID" value="VEL18092.1"/>
    <property type="molecule type" value="Genomic_DNA"/>
</dbReference>
<reference evidence="1" key="1">
    <citation type="submission" date="2018-11" db="EMBL/GenBank/DDBJ databases">
        <authorList>
            <consortium name="Pathogen Informatics"/>
        </authorList>
    </citation>
    <scope>NUCLEOTIDE SEQUENCE</scope>
</reference>
<dbReference type="AlphaFoldDB" id="A0A448WR38"/>
<sequence length="67" mass="7243">MSAYHLGLIEASTFFSLFISYVEISINGVPIPHLTMRVGPTGFAFFTLPPSSVPLHDAKAYLQVASS</sequence>
<comment type="caution">
    <text evidence="1">The sequence shown here is derived from an EMBL/GenBank/DDBJ whole genome shotgun (WGS) entry which is preliminary data.</text>
</comment>
<keyword evidence="2" id="KW-1185">Reference proteome</keyword>
<accession>A0A448WR38</accession>